<evidence type="ECO:0000256" key="1">
    <source>
        <dbReference type="SAM" id="SignalP"/>
    </source>
</evidence>
<feature type="signal peptide" evidence="1">
    <location>
        <begin position="1"/>
        <end position="16"/>
    </location>
</feature>
<organism evidence="2 3">
    <name type="scientific">Nonomuraea rhodomycinica</name>
    <dbReference type="NCBI Taxonomy" id="1712872"/>
    <lineage>
        <taxon>Bacteria</taxon>
        <taxon>Bacillati</taxon>
        <taxon>Actinomycetota</taxon>
        <taxon>Actinomycetes</taxon>
        <taxon>Streptosporangiales</taxon>
        <taxon>Streptosporangiaceae</taxon>
        <taxon>Nonomuraea</taxon>
    </lineage>
</organism>
<dbReference type="Proteomes" id="UP000546126">
    <property type="component" value="Unassembled WGS sequence"/>
</dbReference>
<proteinExistence type="predicted"/>
<evidence type="ECO:0000313" key="3">
    <source>
        <dbReference type="Proteomes" id="UP000546126"/>
    </source>
</evidence>
<dbReference type="RefSeq" id="WP_175600585.1">
    <property type="nucleotide sequence ID" value="NZ_JABWGO010000002.1"/>
</dbReference>
<comment type="caution">
    <text evidence="2">The sequence shown here is derived from an EMBL/GenBank/DDBJ whole genome shotgun (WGS) entry which is preliminary data.</text>
</comment>
<keyword evidence="1" id="KW-0732">Signal</keyword>
<accession>A0A7Y6IMJ5</accession>
<feature type="chain" id="PRO_5038468525" description="Lipoprotein" evidence="1">
    <location>
        <begin position="17"/>
        <end position="292"/>
    </location>
</feature>
<dbReference type="EMBL" id="JABWGO010000002">
    <property type="protein sequence ID" value="NUW41017.1"/>
    <property type="molecule type" value="Genomic_DNA"/>
</dbReference>
<gene>
    <name evidence="2" type="ORF">HT134_12825</name>
</gene>
<evidence type="ECO:0008006" key="4">
    <source>
        <dbReference type="Google" id="ProtNLM"/>
    </source>
</evidence>
<reference evidence="2 3" key="1">
    <citation type="submission" date="2020-06" db="EMBL/GenBank/DDBJ databases">
        <authorList>
            <person name="Chanama M."/>
        </authorList>
    </citation>
    <scope>NUCLEOTIDE SEQUENCE [LARGE SCALE GENOMIC DNA]</scope>
    <source>
        <strain evidence="2 3">TBRC6557</strain>
    </source>
</reference>
<dbReference type="PROSITE" id="PS51257">
    <property type="entry name" value="PROKAR_LIPOPROTEIN"/>
    <property type="match status" value="1"/>
</dbReference>
<evidence type="ECO:0000313" key="2">
    <source>
        <dbReference type="EMBL" id="NUW41017.1"/>
    </source>
</evidence>
<sequence>MPLRLLALLAGLSVLAAGCGGTTPADVVVAEREPPTAPASPPPRVDATTAEPAFGVLTELDEAWEQRDCIGIADLTAWAEKPLGGRACEGTRNGRPALHSDPVFFLPDEPGWFAALARKPSPAYFVFVFEDGRWRLGAGPIPARGEPVRPGDAGVTADPDLVTEAALVPQRHLTFLTDPAGVNGVRFPAGDPMRGLLDEILARPAQVRPDRLDIDVELVDGPARAVALSADSMLVFDVVRLTYRQRPQAGRTALRHPLEGLSPEGTELVELASVLSATKGLTTVGTRRGIAD</sequence>
<dbReference type="AlphaFoldDB" id="A0A7Y6IMJ5"/>
<name>A0A7Y6IMJ5_9ACTN</name>
<keyword evidence="3" id="KW-1185">Reference proteome</keyword>
<protein>
    <recommendedName>
        <fullName evidence="4">Lipoprotein</fullName>
    </recommendedName>
</protein>